<dbReference type="EMBL" id="ML213599">
    <property type="protein sequence ID" value="TFK39438.1"/>
    <property type="molecule type" value="Genomic_DNA"/>
</dbReference>
<name>A0A5C3M6F4_9AGAR</name>
<dbReference type="AlphaFoldDB" id="A0A5C3M6F4"/>
<reference evidence="1 2" key="1">
    <citation type="journal article" date="2019" name="Nat. Ecol. Evol.">
        <title>Megaphylogeny resolves global patterns of mushroom evolution.</title>
        <authorList>
            <person name="Varga T."/>
            <person name="Krizsan K."/>
            <person name="Foldi C."/>
            <person name="Dima B."/>
            <person name="Sanchez-Garcia M."/>
            <person name="Sanchez-Ramirez S."/>
            <person name="Szollosi G.J."/>
            <person name="Szarkandi J.G."/>
            <person name="Papp V."/>
            <person name="Albert L."/>
            <person name="Andreopoulos W."/>
            <person name="Angelini C."/>
            <person name="Antonin V."/>
            <person name="Barry K.W."/>
            <person name="Bougher N.L."/>
            <person name="Buchanan P."/>
            <person name="Buyck B."/>
            <person name="Bense V."/>
            <person name="Catcheside P."/>
            <person name="Chovatia M."/>
            <person name="Cooper J."/>
            <person name="Damon W."/>
            <person name="Desjardin D."/>
            <person name="Finy P."/>
            <person name="Geml J."/>
            <person name="Haridas S."/>
            <person name="Hughes K."/>
            <person name="Justo A."/>
            <person name="Karasinski D."/>
            <person name="Kautmanova I."/>
            <person name="Kiss B."/>
            <person name="Kocsube S."/>
            <person name="Kotiranta H."/>
            <person name="LaButti K.M."/>
            <person name="Lechner B.E."/>
            <person name="Liimatainen K."/>
            <person name="Lipzen A."/>
            <person name="Lukacs Z."/>
            <person name="Mihaltcheva S."/>
            <person name="Morgado L.N."/>
            <person name="Niskanen T."/>
            <person name="Noordeloos M.E."/>
            <person name="Ohm R.A."/>
            <person name="Ortiz-Santana B."/>
            <person name="Ovrebo C."/>
            <person name="Racz N."/>
            <person name="Riley R."/>
            <person name="Savchenko A."/>
            <person name="Shiryaev A."/>
            <person name="Soop K."/>
            <person name="Spirin V."/>
            <person name="Szebenyi C."/>
            <person name="Tomsovsky M."/>
            <person name="Tulloss R.E."/>
            <person name="Uehling J."/>
            <person name="Grigoriev I.V."/>
            <person name="Vagvolgyi C."/>
            <person name="Papp T."/>
            <person name="Martin F.M."/>
            <person name="Miettinen O."/>
            <person name="Hibbett D.S."/>
            <person name="Nagy L.G."/>
        </authorList>
    </citation>
    <scope>NUCLEOTIDE SEQUENCE [LARGE SCALE GENOMIC DNA]</scope>
    <source>
        <strain evidence="1 2">CBS 166.37</strain>
    </source>
</reference>
<keyword evidence="2" id="KW-1185">Reference proteome</keyword>
<proteinExistence type="predicted"/>
<dbReference type="OrthoDB" id="3146759at2759"/>
<organism evidence="1 2">
    <name type="scientific">Crucibulum laeve</name>
    <dbReference type="NCBI Taxonomy" id="68775"/>
    <lineage>
        <taxon>Eukaryota</taxon>
        <taxon>Fungi</taxon>
        <taxon>Dikarya</taxon>
        <taxon>Basidiomycota</taxon>
        <taxon>Agaricomycotina</taxon>
        <taxon>Agaricomycetes</taxon>
        <taxon>Agaricomycetidae</taxon>
        <taxon>Agaricales</taxon>
        <taxon>Agaricineae</taxon>
        <taxon>Nidulariaceae</taxon>
        <taxon>Crucibulum</taxon>
    </lineage>
</organism>
<protein>
    <submittedName>
        <fullName evidence="1">Uncharacterized protein</fullName>
    </submittedName>
</protein>
<evidence type="ECO:0000313" key="1">
    <source>
        <dbReference type="EMBL" id="TFK39438.1"/>
    </source>
</evidence>
<accession>A0A5C3M6F4</accession>
<gene>
    <name evidence="1" type="ORF">BDQ12DRAFT_56237</name>
</gene>
<evidence type="ECO:0000313" key="2">
    <source>
        <dbReference type="Proteomes" id="UP000308652"/>
    </source>
</evidence>
<dbReference type="Proteomes" id="UP000308652">
    <property type="component" value="Unassembled WGS sequence"/>
</dbReference>
<sequence length="104" mass="12388">MRWSIKQRSRLGFYITHPRHNSIPHLSPCRMCYALILYDQYSCTHQIMTKRQKMDCRKEYCGISENHTFAPHNCSETCARRMEPERSMVSNTVPRPCDKCRYGL</sequence>